<dbReference type="GO" id="GO:0004497">
    <property type="term" value="F:monooxygenase activity"/>
    <property type="evidence" value="ECO:0007669"/>
    <property type="project" value="InterPro"/>
</dbReference>
<organism evidence="1 2">
    <name type="scientific">Bacillus safensis</name>
    <dbReference type="NCBI Taxonomy" id="561879"/>
    <lineage>
        <taxon>Bacteria</taxon>
        <taxon>Bacillati</taxon>
        <taxon>Bacillota</taxon>
        <taxon>Bacilli</taxon>
        <taxon>Bacillales</taxon>
        <taxon>Bacillaceae</taxon>
        <taxon>Bacillus</taxon>
    </lineage>
</organism>
<dbReference type="Gene3D" id="1.10.630.10">
    <property type="entry name" value="Cytochrome P450"/>
    <property type="match status" value="1"/>
</dbReference>
<name>A0A5S9M8Y4_BACIA</name>
<dbReference type="GO" id="GO:0016705">
    <property type="term" value="F:oxidoreductase activity, acting on paired donors, with incorporation or reduction of molecular oxygen"/>
    <property type="evidence" value="ECO:0007669"/>
    <property type="project" value="InterPro"/>
</dbReference>
<dbReference type="InterPro" id="IPR036396">
    <property type="entry name" value="Cyt_P450_sf"/>
</dbReference>
<evidence type="ECO:0000313" key="1">
    <source>
        <dbReference type="EMBL" id="BBP90010.1"/>
    </source>
</evidence>
<protein>
    <submittedName>
        <fullName evidence="1">Uncharacterized protein</fullName>
    </submittedName>
</protein>
<dbReference type="SUPFAM" id="SSF48264">
    <property type="entry name" value="Cytochrome P450"/>
    <property type="match status" value="1"/>
</dbReference>
<dbReference type="EMBL" id="AP021906">
    <property type="protein sequence ID" value="BBP90010.1"/>
    <property type="molecule type" value="Genomic_DNA"/>
</dbReference>
<proteinExistence type="predicted"/>
<dbReference type="GO" id="GO:0005506">
    <property type="term" value="F:iron ion binding"/>
    <property type="evidence" value="ECO:0007669"/>
    <property type="project" value="InterPro"/>
</dbReference>
<dbReference type="GO" id="GO:0020037">
    <property type="term" value="F:heme binding"/>
    <property type="evidence" value="ECO:0007669"/>
    <property type="project" value="InterPro"/>
</dbReference>
<accession>A0A5S9M8Y4</accession>
<dbReference type="AlphaFoldDB" id="A0A5S9M8Y4"/>
<reference evidence="1 2" key="1">
    <citation type="submission" date="2019-12" db="EMBL/GenBank/DDBJ databases">
        <title>Full genome sequence of a Bacillus safensis strain isolated from commercially available natto in Indonesia.</title>
        <authorList>
            <person name="Yoshida M."/>
            <person name="Uomi M."/>
            <person name="Waturangi D."/>
            <person name="Ekaputri J.J."/>
            <person name="Setiamarga D.H.E."/>
        </authorList>
    </citation>
    <scope>NUCLEOTIDE SEQUENCE [LARGE SCALE GENOMIC DNA]</scope>
    <source>
        <strain evidence="1 2">IDN1</strain>
    </source>
</reference>
<gene>
    <name evidence="1" type="ORF">BsIDN1_36280</name>
</gene>
<dbReference type="Proteomes" id="UP000464658">
    <property type="component" value="Chromosome"/>
</dbReference>
<sequence length="71" mass="8236">MNQKEAIQAVVDMQKRAEEELSVYFAHLIKKRKKTPANDLISLLIQAEIDGDRLTENELLGFLYSITRCRQ</sequence>
<evidence type="ECO:0000313" key="2">
    <source>
        <dbReference type="Proteomes" id="UP000464658"/>
    </source>
</evidence>